<dbReference type="OrthoDB" id="1751997at2759"/>
<dbReference type="InterPro" id="IPR045344">
    <property type="entry name" value="C-JID"/>
</dbReference>
<evidence type="ECO:0000256" key="1">
    <source>
        <dbReference type="ARBA" id="ARBA00022614"/>
    </source>
</evidence>
<dbReference type="InterPro" id="IPR050715">
    <property type="entry name" value="LRR-SigEffector_domain"/>
</dbReference>
<dbReference type="PANTHER" id="PTHR45752:SF195">
    <property type="entry name" value="LEUCINE-RICH REPEAT (LRR) FAMILY PROTEIN-RELATED"/>
    <property type="match status" value="1"/>
</dbReference>
<sequence length="330" mass="37300">MALTLTSLSGLISLTDLNLSDCNLGEGTLPSDISHLPSLRNLILSGNNFITLPQTLTQLPNLFLLRLSNCKKLKSLPHPLTHIQLIDIDGCNSLEVIPNPTVTNSTDGTSINCSNCYRLAENDYATTLLKLHLKVLATKSKTIDIFIPGSEIPEWFPYYWNESSLEIIKLQLPPNIRKDSRWMGVALCCILGSPLGDDAWGDVDIQTIGVILERNNNPRFVPGFYLESQYHGRCPVVKDHLWLQYWPRDMLSLASLEENGDETEDLVDQQGYRIGFWFQPYLKASVRPKVKKCGFRLVYEKDLEETEQILACLEFDDSHPKHCYTNGKCV</sequence>
<dbReference type="EMBL" id="AWWV01010315">
    <property type="protein sequence ID" value="OMO80278.1"/>
    <property type="molecule type" value="Genomic_DNA"/>
</dbReference>
<dbReference type="Gene3D" id="3.80.10.10">
    <property type="entry name" value="Ribonuclease Inhibitor"/>
    <property type="match status" value="1"/>
</dbReference>
<evidence type="ECO:0000256" key="2">
    <source>
        <dbReference type="ARBA" id="ARBA00022737"/>
    </source>
</evidence>
<feature type="signal peptide" evidence="3">
    <location>
        <begin position="1"/>
        <end position="17"/>
    </location>
</feature>
<feature type="chain" id="PRO_5011960996" description="C-JID domain-containing protein" evidence="3">
    <location>
        <begin position="18"/>
        <end position="330"/>
    </location>
</feature>
<reference evidence="5 6" key="1">
    <citation type="submission" date="2013-09" db="EMBL/GenBank/DDBJ databases">
        <title>Corchorus capsularis genome sequencing.</title>
        <authorList>
            <person name="Alam M."/>
            <person name="Haque M.S."/>
            <person name="Islam M.S."/>
            <person name="Emdad E.M."/>
            <person name="Islam M.M."/>
            <person name="Ahmed B."/>
            <person name="Halim A."/>
            <person name="Hossen Q.M.M."/>
            <person name="Hossain M.Z."/>
            <person name="Ahmed R."/>
            <person name="Khan M.M."/>
            <person name="Islam R."/>
            <person name="Rashid M.M."/>
            <person name="Khan S.A."/>
            <person name="Rahman M.S."/>
            <person name="Alam M."/>
        </authorList>
    </citation>
    <scope>NUCLEOTIDE SEQUENCE [LARGE SCALE GENOMIC DNA]</scope>
    <source>
        <strain evidence="6">cv. CVL-1</strain>
        <tissue evidence="5">Whole seedling</tissue>
    </source>
</reference>
<name>A0A1R3ICJ5_COCAP</name>
<evidence type="ECO:0000313" key="6">
    <source>
        <dbReference type="Proteomes" id="UP000188268"/>
    </source>
</evidence>
<comment type="caution">
    <text evidence="5">The sequence shown here is derived from an EMBL/GenBank/DDBJ whole genome shotgun (WGS) entry which is preliminary data.</text>
</comment>
<gene>
    <name evidence="5" type="ORF">CCACVL1_13063</name>
</gene>
<dbReference type="Gramene" id="OMO80278">
    <property type="protein sequence ID" value="OMO80278"/>
    <property type="gene ID" value="CCACVL1_13063"/>
</dbReference>
<feature type="domain" description="C-JID" evidence="4">
    <location>
        <begin position="147"/>
        <end position="304"/>
    </location>
</feature>
<keyword evidence="2" id="KW-0677">Repeat</keyword>
<dbReference type="Pfam" id="PF20160">
    <property type="entry name" value="C-JID"/>
    <property type="match status" value="1"/>
</dbReference>
<evidence type="ECO:0000313" key="5">
    <source>
        <dbReference type="EMBL" id="OMO80278.1"/>
    </source>
</evidence>
<dbReference type="PANTHER" id="PTHR45752">
    <property type="entry name" value="LEUCINE-RICH REPEAT-CONTAINING"/>
    <property type="match status" value="1"/>
</dbReference>
<keyword evidence="1" id="KW-0433">Leucine-rich repeat</keyword>
<dbReference type="AlphaFoldDB" id="A0A1R3ICJ5"/>
<accession>A0A1R3ICJ5</accession>
<keyword evidence="3" id="KW-0732">Signal</keyword>
<evidence type="ECO:0000256" key="3">
    <source>
        <dbReference type="SAM" id="SignalP"/>
    </source>
</evidence>
<dbReference type="OMA" id="YYWNESS"/>
<proteinExistence type="predicted"/>
<dbReference type="Proteomes" id="UP000188268">
    <property type="component" value="Unassembled WGS sequence"/>
</dbReference>
<keyword evidence="6" id="KW-1185">Reference proteome</keyword>
<organism evidence="5 6">
    <name type="scientific">Corchorus capsularis</name>
    <name type="common">Jute</name>
    <dbReference type="NCBI Taxonomy" id="210143"/>
    <lineage>
        <taxon>Eukaryota</taxon>
        <taxon>Viridiplantae</taxon>
        <taxon>Streptophyta</taxon>
        <taxon>Embryophyta</taxon>
        <taxon>Tracheophyta</taxon>
        <taxon>Spermatophyta</taxon>
        <taxon>Magnoliopsida</taxon>
        <taxon>eudicotyledons</taxon>
        <taxon>Gunneridae</taxon>
        <taxon>Pentapetalae</taxon>
        <taxon>rosids</taxon>
        <taxon>malvids</taxon>
        <taxon>Malvales</taxon>
        <taxon>Malvaceae</taxon>
        <taxon>Grewioideae</taxon>
        <taxon>Apeibeae</taxon>
        <taxon>Corchorus</taxon>
    </lineage>
</organism>
<dbReference type="SUPFAM" id="SSF52058">
    <property type="entry name" value="L domain-like"/>
    <property type="match status" value="1"/>
</dbReference>
<protein>
    <recommendedName>
        <fullName evidence="4">C-JID domain-containing protein</fullName>
    </recommendedName>
</protein>
<evidence type="ECO:0000259" key="4">
    <source>
        <dbReference type="Pfam" id="PF20160"/>
    </source>
</evidence>
<dbReference type="InterPro" id="IPR032675">
    <property type="entry name" value="LRR_dom_sf"/>
</dbReference>